<dbReference type="Proteomes" id="UP000318538">
    <property type="component" value="Chromosome"/>
</dbReference>
<dbReference type="RefSeq" id="WP_145171850.1">
    <property type="nucleotide sequence ID" value="NZ_CP036525.1"/>
</dbReference>
<dbReference type="Gene3D" id="3.40.50.2000">
    <property type="entry name" value="Glycogen Phosphorylase B"/>
    <property type="match status" value="1"/>
</dbReference>
<reference evidence="1 2" key="1">
    <citation type="submission" date="2019-02" db="EMBL/GenBank/DDBJ databases">
        <title>Deep-cultivation of Planctomycetes and their phenomic and genomic characterization uncovers novel biology.</title>
        <authorList>
            <person name="Wiegand S."/>
            <person name="Jogler M."/>
            <person name="Boedeker C."/>
            <person name="Pinto D."/>
            <person name="Vollmers J."/>
            <person name="Rivas-Marin E."/>
            <person name="Kohn T."/>
            <person name="Peeters S.H."/>
            <person name="Heuer A."/>
            <person name="Rast P."/>
            <person name="Oberbeckmann S."/>
            <person name="Bunk B."/>
            <person name="Jeske O."/>
            <person name="Meyerdierks A."/>
            <person name="Storesund J.E."/>
            <person name="Kallscheuer N."/>
            <person name="Luecker S."/>
            <person name="Lage O.M."/>
            <person name="Pohl T."/>
            <person name="Merkel B.J."/>
            <person name="Hornburger P."/>
            <person name="Mueller R.-W."/>
            <person name="Bruemmer F."/>
            <person name="Labrenz M."/>
            <person name="Spormann A.M."/>
            <person name="Op den Camp H."/>
            <person name="Overmann J."/>
            <person name="Amann R."/>
            <person name="Jetten M.S.M."/>
            <person name="Mascher T."/>
            <person name="Medema M.H."/>
            <person name="Devos D.P."/>
            <person name="Kaster A.-K."/>
            <person name="Ovreas L."/>
            <person name="Rohde M."/>
            <person name="Galperin M.Y."/>
            <person name="Jogler C."/>
        </authorList>
    </citation>
    <scope>NUCLEOTIDE SEQUENCE [LARGE SCALE GENOMIC DNA]</scope>
    <source>
        <strain evidence="1 2">K22_7</strain>
    </source>
</reference>
<proteinExistence type="predicted"/>
<sequence length="366" mass="40800">MKLKTLVRFPFDIRRARQLLREKPAATHSFPQRGVALVLRTDQMLIDGARHLATIAHHTNQIGSPLTLVCDSMLLAGIAHKPHGRSMLMMPGVDYAATTDGLPADTLVLTDSPQPVGGPRQTIQMQIGRDIDRTIPVMPYPMHPATLRYIDEQRLAELRDHQRWISVLFAGNQKERYGDSQIRRGFGMLNRLEMLTTITDNFEPRIVQQIAAAKSPDAIVLSDSRVDPVSASDWLPAIASADFFLCCPGSSQPTCHHLIEAMSVGTIPIIEYGDRVTPPLVDGETAICFSGRTGLIDAVHQIDEMPKHKIQTMRRNVADFYDAHLCGATFMQGLRDGTTNTDRKQICMPFHHENLSQPNVEMRRAA</sequence>
<dbReference type="AlphaFoldDB" id="A0A517NER9"/>
<keyword evidence="2" id="KW-1185">Reference proteome</keyword>
<dbReference type="EMBL" id="CP036525">
    <property type="protein sequence ID" value="QDT05623.1"/>
    <property type="molecule type" value="Genomic_DNA"/>
</dbReference>
<dbReference type="KEGG" id="rlc:K227x_40240"/>
<gene>
    <name evidence="1" type="ORF">K227x_40240</name>
</gene>
<protein>
    <submittedName>
        <fullName evidence="1">Uncharacterized protein</fullName>
    </submittedName>
</protein>
<organism evidence="1 2">
    <name type="scientific">Rubripirellula lacrimiformis</name>
    <dbReference type="NCBI Taxonomy" id="1930273"/>
    <lineage>
        <taxon>Bacteria</taxon>
        <taxon>Pseudomonadati</taxon>
        <taxon>Planctomycetota</taxon>
        <taxon>Planctomycetia</taxon>
        <taxon>Pirellulales</taxon>
        <taxon>Pirellulaceae</taxon>
        <taxon>Rubripirellula</taxon>
    </lineage>
</organism>
<name>A0A517NER9_9BACT</name>
<evidence type="ECO:0000313" key="1">
    <source>
        <dbReference type="EMBL" id="QDT05623.1"/>
    </source>
</evidence>
<accession>A0A517NER9</accession>
<dbReference type="SUPFAM" id="SSF53756">
    <property type="entry name" value="UDP-Glycosyltransferase/glycogen phosphorylase"/>
    <property type="match status" value="1"/>
</dbReference>
<evidence type="ECO:0000313" key="2">
    <source>
        <dbReference type="Proteomes" id="UP000318538"/>
    </source>
</evidence>
<dbReference type="OrthoDB" id="5696983at2"/>